<name>A0A7Y9JKN5_9ACTN</name>
<protein>
    <submittedName>
        <fullName evidence="2">Uncharacterized protein</fullName>
    </submittedName>
</protein>
<organism evidence="2 3">
    <name type="scientific">Actinomadura luteofluorescens</name>
    <dbReference type="NCBI Taxonomy" id="46163"/>
    <lineage>
        <taxon>Bacteria</taxon>
        <taxon>Bacillati</taxon>
        <taxon>Actinomycetota</taxon>
        <taxon>Actinomycetes</taxon>
        <taxon>Streptosporangiales</taxon>
        <taxon>Thermomonosporaceae</taxon>
        <taxon>Actinomadura</taxon>
    </lineage>
</organism>
<evidence type="ECO:0000256" key="1">
    <source>
        <dbReference type="SAM" id="Phobius"/>
    </source>
</evidence>
<evidence type="ECO:0000313" key="3">
    <source>
        <dbReference type="Proteomes" id="UP000529783"/>
    </source>
</evidence>
<keyword evidence="1" id="KW-0472">Membrane</keyword>
<reference evidence="2 3" key="1">
    <citation type="submission" date="2020-07" db="EMBL/GenBank/DDBJ databases">
        <title>Sequencing the genomes of 1000 actinobacteria strains.</title>
        <authorList>
            <person name="Klenk H.-P."/>
        </authorList>
    </citation>
    <scope>NUCLEOTIDE SEQUENCE [LARGE SCALE GENOMIC DNA]</scope>
    <source>
        <strain evidence="2 3">DSM 40398</strain>
    </source>
</reference>
<feature type="transmembrane region" description="Helical" evidence="1">
    <location>
        <begin position="24"/>
        <end position="45"/>
    </location>
</feature>
<keyword evidence="1" id="KW-0812">Transmembrane</keyword>
<dbReference type="EMBL" id="JACCBA010000001">
    <property type="protein sequence ID" value="NYD51833.1"/>
    <property type="molecule type" value="Genomic_DNA"/>
</dbReference>
<dbReference type="AlphaFoldDB" id="A0A7Y9JKN5"/>
<gene>
    <name evidence="2" type="ORF">BJY14_007816</name>
</gene>
<dbReference type="Proteomes" id="UP000529783">
    <property type="component" value="Unassembled WGS sequence"/>
</dbReference>
<keyword evidence="3" id="KW-1185">Reference proteome</keyword>
<comment type="caution">
    <text evidence="2">The sequence shown here is derived from an EMBL/GenBank/DDBJ whole genome shotgun (WGS) entry which is preliminary data.</text>
</comment>
<evidence type="ECO:0000313" key="2">
    <source>
        <dbReference type="EMBL" id="NYD51833.1"/>
    </source>
</evidence>
<proteinExistence type="predicted"/>
<dbReference type="RefSeq" id="WP_179848147.1">
    <property type="nucleotide sequence ID" value="NZ_JACCBA010000001.1"/>
</dbReference>
<sequence>MPRRNSDRLNPDRLHRLARKATQAAFRGAATAAGAAPIQLAIWWITHK</sequence>
<keyword evidence="1" id="KW-1133">Transmembrane helix</keyword>
<accession>A0A7Y9JKN5</accession>